<evidence type="ECO:0000256" key="2">
    <source>
        <dbReference type="SAM" id="SignalP"/>
    </source>
</evidence>
<sequence>MGGLRMKKVLVLLSLCCILTACGGILQSDETIIKEYLSQAEDYEKQEKNELAKMSYAEAIELSKKYMEQRVKKWPIFILSLL</sequence>
<comment type="caution">
    <text evidence="3">The sequence shown here is derived from an EMBL/GenBank/DDBJ whole genome shotgun (WGS) entry which is preliminary data.</text>
</comment>
<dbReference type="PROSITE" id="PS51257">
    <property type="entry name" value="PROKAR_LIPOPROTEIN"/>
    <property type="match status" value="1"/>
</dbReference>
<organism evidence="3 4">
    <name type="scientific">Hungatella hathewayi WAL-18680</name>
    <dbReference type="NCBI Taxonomy" id="742737"/>
    <lineage>
        <taxon>Bacteria</taxon>
        <taxon>Bacillati</taxon>
        <taxon>Bacillota</taxon>
        <taxon>Clostridia</taxon>
        <taxon>Lachnospirales</taxon>
        <taxon>Lachnospiraceae</taxon>
        <taxon>Hungatella</taxon>
    </lineage>
</organism>
<dbReference type="Proteomes" id="UP000005384">
    <property type="component" value="Unassembled WGS sequence"/>
</dbReference>
<protein>
    <recommendedName>
        <fullName evidence="5">DUF4398 domain-containing protein</fullName>
    </recommendedName>
</protein>
<evidence type="ECO:0008006" key="5">
    <source>
        <dbReference type="Google" id="ProtNLM"/>
    </source>
</evidence>
<evidence type="ECO:0000313" key="3">
    <source>
        <dbReference type="EMBL" id="EHI57156.1"/>
    </source>
</evidence>
<gene>
    <name evidence="3" type="ORF">HMPREF9473_04851</name>
</gene>
<dbReference type="AlphaFoldDB" id="G5IMX3"/>
<feature type="chain" id="PRO_5039178216" description="DUF4398 domain-containing protein" evidence="2">
    <location>
        <begin position="24"/>
        <end position="82"/>
    </location>
</feature>
<proteinExistence type="predicted"/>
<keyword evidence="1" id="KW-0175">Coiled coil</keyword>
<keyword evidence="2" id="KW-0732">Signal</keyword>
<dbReference type="HOGENOM" id="CLU_2553653_0_0_9"/>
<dbReference type="PATRIC" id="fig|742737.3.peg.4836"/>
<reference evidence="3 4" key="1">
    <citation type="submission" date="2011-08" db="EMBL/GenBank/DDBJ databases">
        <title>The Genome Sequence of Clostridium hathewayi WAL-18680.</title>
        <authorList>
            <consortium name="The Broad Institute Genome Sequencing Platform"/>
            <person name="Earl A."/>
            <person name="Ward D."/>
            <person name="Feldgarden M."/>
            <person name="Gevers D."/>
            <person name="Finegold S.M."/>
            <person name="Summanen P.H."/>
            <person name="Molitoris D.R."/>
            <person name="Song M."/>
            <person name="Daigneault M."/>
            <person name="Allen-Vercoe E."/>
            <person name="Young S.K."/>
            <person name="Zeng Q."/>
            <person name="Gargeya S."/>
            <person name="Fitzgerald M."/>
            <person name="Haas B."/>
            <person name="Abouelleil A."/>
            <person name="Alvarado L."/>
            <person name="Arachchi H.M."/>
            <person name="Berlin A."/>
            <person name="Brown A."/>
            <person name="Chapman S.B."/>
            <person name="Chen Z."/>
            <person name="Dunbar C."/>
            <person name="Freedman E."/>
            <person name="Gearin G."/>
            <person name="Gellesch M."/>
            <person name="Goldberg J."/>
            <person name="Griggs A."/>
            <person name="Gujja S."/>
            <person name="Heiman D."/>
            <person name="Howarth C."/>
            <person name="Larson L."/>
            <person name="Lui A."/>
            <person name="MacDonald P.J.P."/>
            <person name="Montmayeur A."/>
            <person name="Murphy C."/>
            <person name="Neiman D."/>
            <person name="Pearson M."/>
            <person name="Priest M."/>
            <person name="Roberts A."/>
            <person name="Saif S."/>
            <person name="Shea T."/>
            <person name="Shenoy N."/>
            <person name="Sisk P."/>
            <person name="Stolte C."/>
            <person name="Sykes S."/>
            <person name="Wortman J."/>
            <person name="Nusbaum C."/>
            <person name="Birren B."/>
        </authorList>
    </citation>
    <scope>NUCLEOTIDE SEQUENCE [LARGE SCALE GENOMIC DNA]</scope>
    <source>
        <strain evidence="3 4">WAL-18680</strain>
    </source>
</reference>
<evidence type="ECO:0000313" key="4">
    <source>
        <dbReference type="Proteomes" id="UP000005384"/>
    </source>
</evidence>
<evidence type="ECO:0000256" key="1">
    <source>
        <dbReference type="SAM" id="Coils"/>
    </source>
</evidence>
<feature type="signal peptide" evidence="2">
    <location>
        <begin position="1"/>
        <end position="23"/>
    </location>
</feature>
<name>G5IMX3_9FIRM</name>
<accession>G5IMX3</accession>
<keyword evidence="4" id="KW-1185">Reference proteome</keyword>
<feature type="coiled-coil region" evidence="1">
    <location>
        <begin position="26"/>
        <end position="53"/>
    </location>
</feature>
<dbReference type="EMBL" id="ADLN01000124">
    <property type="protein sequence ID" value="EHI57156.1"/>
    <property type="molecule type" value="Genomic_DNA"/>
</dbReference>